<sequence length="75" mass="8501">MVILSRRMLCEKLVKVKVHKSLDCSCYHQQAPQIHSADWSHHCAPYSTAPLLRPSPGIPGNPGRRREITGESHRM</sequence>
<comment type="caution">
    <text evidence="2">The sequence shown here is derived from an EMBL/GenBank/DDBJ whole genome shotgun (WGS) entry which is preliminary data.</text>
</comment>
<organism evidence="2 3">
    <name type="scientific">Elysia crispata</name>
    <name type="common">lettuce slug</name>
    <dbReference type="NCBI Taxonomy" id="231223"/>
    <lineage>
        <taxon>Eukaryota</taxon>
        <taxon>Metazoa</taxon>
        <taxon>Spiralia</taxon>
        <taxon>Lophotrochozoa</taxon>
        <taxon>Mollusca</taxon>
        <taxon>Gastropoda</taxon>
        <taxon>Heterobranchia</taxon>
        <taxon>Euthyneura</taxon>
        <taxon>Panpulmonata</taxon>
        <taxon>Sacoglossa</taxon>
        <taxon>Placobranchoidea</taxon>
        <taxon>Plakobranchidae</taxon>
        <taxon>Elysia</taxon>
    </lineage>
</organism>
<feature type="region of interest" description="Disordered" evidence="1">
    <location>
        <begin position="54"/>
        <end position="75"/>
    </location>
</feature>
<dbReference type="AlphaFoldDB" id="A0AAE1D9N5"/>
<dbReference type="EMBL" id="JAWDGP010004673">
    <property type="protein sequence ID" value="KAK3762644.1"/>
    <property type="molecule type" value="Genomic_DNA"/>
</dbReference>
<accession>A0AAE1D9N5</accession>
<name>A0AAE1D9N5_9GAST</name>
<evidence type="ECO:0000313" key="2">
    <source>
        <dbReference type="EMBL" id="KAK3762644.1"/>
    </source>
</evidence>
<protein>
    <submittedName>
        <fullName evidence="2">Uncharacterized protein</fullName>
    </submittedName>
</protein>
<feature type="compositionally biased region" description="Basic and acidic residues" evidence="1">
    <location>
        <begin position="64"/>
        <end position="75"/>
    </location>
</feature>
<proteinExistence type="predicted"/>
<reference evidence="2" key="1">
    <citation type="journal article" date="2023" name="G3 (Bethesda)">
        <title>A reference genome for the long-term kleptoplast-retaining sea slug Elysia crispata morphotype clarki.</title>
        <authorList>
            <person name="Eastman K.E."/>
            <person name="Pendleton A.L."/>
            <person name="Shaikh M.A."/>
            <person name="Suttiyut T."/>
            <person name="Ogas R."/>
            <person name="Tomko P."/>
            <person name="Gavelis G."/>
            <person name="Widhalm J.R."/>
            <person name="Wisecaver J.H."/>
        </authorList>
    </citation>
    <scope>NUCLEOTIDE SEQUENCE</scope>
    <source>
        <strain evidence="2">ECLA1</strain>
    </source>
</reference>
<dbReference type="Proteomes" id="UP001283361">
    <property type="component" value="Unassembled WGS sequence"/>
</dbReference>
<evidence type="ECO:0000256" key="1">
    <source>
        <dbReference type="SAM" id="MobiDB-lite"/>
    </source>
</evidence>
<gene>
    <name evidence="2" type="ORF">RRG08_000926</name>
</gene>
<keyword evidence="3" id="KW-1185">Reference proteome</keyword>
<evidence type="ECO:0000313" key="3">
    <source>
        <dbReference type="Proteomes" id="UP001283361"/>
    </source>
</evidence>